<protein>
    <recommendedName>
        <fullName evidence="4">alpha-amylase</fullName>
        <ecNumber evidence="4">3.2.1.1</ecNumber>
    </recommendedName>
</protein>
<evidence type="ECO:0000256" key="8">
    <source>
        <dbReference type="ARBA" id="ARBA00022837"/>
    </source>
</evidence>
<dbReference type="EMBL" id="OOIP01000001">
    <property type="protein sequence ID" value="SPO35056.1"/>
    <property type="molecule type" value="Genomic_DNA"/>
</dbReference>
<evidence type="ECO:0000256" key="9">
    <source>
        <dbReference type="ARBA" id="ARBA00023157"/>
    </source>
</evidence>
<dbReference type="InterPro" id="IPR006047">
    <property type="entry name" value="GH13_cat_dom"/>
</dbReference>
<feature type="domain" description="Glycosyl hydrolase family 13 catalytic" evidence="18">
    <location>
        <begin position="1"/>
        <end position="315"/>
    </location>
</feature>
<gene>
    <name evidence="19" type="ORF">PSFLO_00527</name>
</gene>
<dbReference type="GO" id="GO:0004556">
    <property type="term" value="F:alpha-amylase activity"/>
    <property type="evidence" value="ECO:0007669"/>
    <property type="project" value="UniProtKB-EC"/>
</dbReference>
<comment type="similarity">
    <text evidence="3">Belongs to the glycosyl hydrolase 13 family.</text>
</comment>
<feature type="active site" description="Nucleophile" evidence="13">
    <location>
        <position position="151"/>
    </location>
</feature>
<dbReference type="SUPFAM" id="SSF51445">
    <property type="entry name" value="(Trans)glycosidases"/>
    <property type="match status" value="1"/>
</dbReference>
<evidence type="ECO:0000256" key="15">
    <source>
        <dbReference type="PIRSR" id="PIRSR001024-3"/>
    </source>
</evidence>
<dbReference type="GO" id="GO:0005509">
    <property type="term" value="F:calcium ion binding"/>
    <property type="evidence" value="ECO:0007669"/>
    <property type="project" value="InterPro"/>
</dbReference>
<keyword evidence="7" id="KW-0378">Hydrolase</keyword>
<proteinExistence type="inferred from homology"/>
<dbReference type="InterPro" id="IPR013780">
    <property type="entry name" value="Glyco_hydro_b"/>
</dbReference>
<feature type="binding site" evidence="15">
    <location>
        <position position="120"/>
    </location>
    <ligand>
        <name>Ca(2+)</name>
        <dbReference type="ChEBI" id="CHEBI:29108"/>
        <label>1</label>
    </ligand>
</feature>
<evidence type="ECO:0000259" key="18">
    <source>
        <dbReference type="SMART" id="SM00642"/>
    </source>
</evidence>
<evidence type="ECO:0000313" key="20">
    <source>
        <dbReference type="Proteomes" id="UP000323386"/>
    </source>
</evidence>
<keyword evidence="9 16" id="KW-1015">Disulfide bond</keyword>
<evidence type="ECO:0000256" key="2">
    <source>
        <dbReference type="ARBA" id="ARBA00001913"/>
    </source>
</evidence>
<dbReference type="Pfam" id="PF09260">
    <property type="entry name" value="A_amylase_dom_C"/>
    <property type="match status" value="1"/>
</dbReference>
<evidence type="ECO:0000256" key="1">
    <source>
        <dbReference type="ARBA" id="ARBA00000548"/>
    </source>
</evidence>
<dbReference type="InterPro" id="IPR013777">
    <property type="entry name" value="A-amylase-like"/>
</dbReference>
<dbReference type="PIRSF" id="PIRSF001024">
    <property type="entry name" value="Alph-amyl_fung"/>
    <property type="match status" value="1"/>
</dbReference>
<evidence type="ECO:0000256" key="16">
    <source>
        <dbReference type="PIRSR" id="PIRSR001024-4"/>
    </source>
</evidence>
<dbReference type="FunFam" id="3.20.20.80:FF:000120">
    <property type="entry name" value="Alpha-amylase A"/>
    <property type="match status" value="1"/>
</dbReference>
<dbReference type="GO" id="GO:0016052">
    <property type="term" value="P:carbohydrate catabolic process"/>
    <property type="evidence" value="ECO:0007669"/>
    <property type="project" value="InterPro"/>
</dbReference>
<feature type="disulfide bond" evidence="16">
    <location>
        <begin position="94"/>
        <end position="108"/>
    </location>
</feature>
<keyword evidence="10" id="KW-0325">Glycoprotein</keyword>
<dbReference type="PANTHER" id="PTHR10357:SF215">
    <property type="entry name" value="ALPHA-AMYLASE 1"/>
    <property type="match status" value="1"/>
</dbReference>
<feature type="binding site" evidence="17">
    <location>
        <position position="179"/>
    </location>
    <ligand>
        <name>substrate</name>
    </ligand>
</feature>
<evidence type="ECO:0000256" key="7">
    <source>
        <dbReference type="ARBA" id="ARBA00022801"/>
    </source>
</evidence>
<dbReference type="Pfam" id="PF00128">
    <property type="entry name" value="Alpha-amylase"/>
    <property type="match status" value="2"/>
</dbReference>
<comment type="catalytic activity">
    <reaction evidence="1">
        <text>Endohydrolysis of (1-&gt;4)-alpha-D-glucosidic linkages in polysaccharides containing three or more (1-&gt;4)-alpha-linked D-glucose units.</text>
        <dbReference type="EC" id="3.2.1.1"/>
    </reaction>
</comment>
<feature type="disulfide bond" evidence="16">
    <location>
        <begin position="381"/>
        <end position="416"/>
    </location>
</feature>
<feature type="binding site" evidence="17">
    <location>
        <position position="290"/>
    </location>
    <ligand>
        <name>substrate</name>
    </ligand>
</feature>
<feature type="binding site" evidence="17">
    <location>
        <position position="63"/>
    </location>
    <ligand>
        <name>substrate</name>
    </ligand>
</feature>
<dbReference type="InterPro" id="IPR017853">
    <property type="entry name" value="GH"/>
</dbReference>
<sequence>MGFDAVWISPIVKNVEGQSYHGYWAQDINQINPHFGTADDLKALSAELHRRGMYLMVDVAPNHNGPQSSGAVSSDSYYSLYAPFNQKAYYHNYCTISNYNDQNNVEQCWLGSTPSDALPDLNTENSFVTSTYYSWISNLVKSYQIDGLRVDTVKHCPRAWWPGFKSSSGVFNIGEVFSGDPAYVKPYQDAAMDGLLNYPVYYPLQRAFQSTNRGFGEMKQMVNTIRSTYRDPLAMGTFLDNHDNPRFASTVTDKMLVRNAMTYILVGDGIPVLYYGQEQDYSGGQDPYNREALWTSGYNTNTDSYKYIAAVNKLRKFVKNRADKPLTTQLTSLFDNSGSWAFNKGNMLVVLSSAGQNGGTQIVSIGSSSLPAGQMTNVINCATINVNSGGSVTIQLNGGQPAIFYPSSSLGGSGICGK</sequence>
<dbReference type="CDD" id="cd11319">
    <property type="entry name" value="AmyAc_euk_AmyA"/>
    <property type="match status" value="1"/>
</dbReference>
<name>A0A5C3EU35_9BASI</name>
<keyword evidence="20" id="KW-1185">Reference proteome</keyword>
<feature type="site" description="Transition state stabilizer" evidence="14">
    <location>
        <position position="243"/>
    </location>
</feature>
<keyword evidence="8 15" id="KW-0106">Calcium</keyword>
<keyword evidence="6" id="KW-0732">Signal</keyword>
<dbReference type="AlphaFoldDB" id="A0A5C3EU35"/>
<dbReference type="PANTHER" id="PTHR10357">
    <property type="entry name" value="ALPHA-AMYLASE FAMILY MEMBER"/>
    <property type="match status" value="1"/>
</dbReference>
<dbReference type="Gene3D" id="2.60.40.1180">
    <property type="entry name" value="Golgi alpha-mannosidase II"/>
    <property type="match status" value="1"/>
</dbReference>
<dbReference type="InterPro" id="IPR015340">
    <property type="entry name" value="A_amylase_C_dom"/>
</dbReference>
<feature type="binding site" evidence="15">
    <location>
        <position position="155"/>
    </location>
    <ligand>
        <name>Ca(2+)</name>
        <dbReference type="ChEBI" id="CHEBI:29108"/>
        <label>1</label>
    </ligand>
</feature>
<evidence type="ECO:0000256" key="3">
    <source>
        <dbReference type="ARBA" id="ARBA00008061"/>
    </source>
</evidence>
<keyword evidence="11" id="KW-0119">Carbohydrate metabolism</keyword>
<evidence type="ECO:0000256" key="11">
    <source>
        <dbReference type="ARBA" id="ARBA00023277"/>
    </source>
</evidence>
<evidence type="ECO:0000256" key="14">
    <source>
        <dbReference type="PIRSR" id="PIRSR001024-2"/>
    </source>
</evidence>
<feature type="binding site" evidence="17">
    <location>
        <position position="243"/>
    </location>
    <ligand>
        <name>substrate</name>
    </ligand>
</feature>
<evidence type="ECO:0000313" key="19">
    <source>
        <dbReference type="EMBL" id="SPO35056.1"/>
    </source>
</evidence>
<organism evidence="19 20">
    <name type="scientific">Pseudozyma flocculosa</name>
    <dbReference type="NCBI Taxonomy" id="84751"/>
    <lineage>
        <taxon>Eukaryota</taxon>
        <taxon>Fungi</taxon>
        <taxon>Dikarya</taxon>
        <taxon>Basidiomycota</taxon>
        <taxon>Ustilaginomycotina</taxon>
        <taxon>Ustilaginomycetes</taxon>
        <taxon>Ustilaginales</taxon>
        <taxon>Ustilaginaceae</taxon>
        <taxon>Pseudozyma</taxon>
    </lineage>
</organism>
<evidence type="ECO:0000256" key="4">
    <source>
        <dbReference type="ARBA" id="ARBA00012595"/>
    </source>
</evidence>
<dbReference type="EC" id="3.2.1.1" evidence="4"/>
<evidence type="ECO:0000256" key="10">
    <source>
        <dbReference type="ARBA" id="ARBA00023180"/>
    </source>
</evidence>
<evidence type="ECO:0000256" key="13">
    <source>
        <dbReference type="PIRSR" id="PIRSR001024-1"/>
    </source>
</evidence>
<dbReference type="SUPFAM" id="SSF51011">
    <property type="entry name" value="Glycosyl hydrolase domain"/>
    <property type="match status" value="1"/>
</dbReference>
<feature type="binding site" evidence="15">
    <location>
        <position position="151"/>
    </location>
    <ligand>
        <name>Ca(2+)</name>
        <dbReference type="ChEBI" id="CHEBI:29108"/>
        <label>2</label>
    </ligand>
</feature>
<feature type="binding site" evidence="17">
    <location>
        <position position="24"/>
    </location>
    <ligand>
        <name>substrate</name>
    </ligand>
</feature>
<accession>A0A5C3EU35</accession>
<feature type="binding site" evidence="15">
    <location>
        <position position="175"/>
    </location>
    <ligand>
        <name>Ca(2+)</name>
        <dbReference type="ChEBI" id="CHEBI:29108"/>
        <label>2</label>
    </ligand>
</feature>
<feature type="binding site" evidence="17">
    <location>
        <position position="149"/>
    </location>
    <ligand>
        <name>substrate</name>
    </ligand>
</feature>
<dbReference type="SMART" id="SM00642">
    <property type="entry name" value="Aamy"/>
    <property type="match status" value="1"/>
</dbReference>
<feature type="binding site" evidence="15">
    <location>
        <position position="106"/>
    </location>
    <ligand>
        <name>Ca(2+)</name>
        <dbReference type="ChEBI" id="CHEBI:29108"/>
        <label>1</label>
    </ligand>
</feature>
<keyword evidence="5 15" id="KW-0479">Metal-binding</keyword>
<feature type="binding site" evidence="15">
    <location>
        <position position="62"/>
    </location>
    <ligand>
        <name>Ca(2+)</name>
        <dbReference type="ChEBI" id="CHEBI:29108"/>
        <label>1</label>
    </ligand>
</feature>
<evidence type="ECO:0000256" key="6">
    <source>
        <dbReference type="ARBA" id="ARBA00022729"/>
    </source>
</evidence>
<evidence type="ECO:0000256" key="17">
    <source>
        <dbReference type="PIRSR" id="PIRSR001024-5"/>
    </source>
</evidence>
<keyword evidence="12" id="KW-0326">Glycosidase</keyword>
<feature type="active site" description="Proton donor" evidence="13">
    <location>
        <position position="175"/>
    </location>
</feature>
<dbReference type="Proteomes" id="UP000323386">
    <property type="component" value="Unassembled WGS sequence"/>
</dbReference>
<reference evidence="19 20" key="1">
    <citation type="submission" date="2018-03" db="EMBL/GenBank/DDBJ databases">
        <authorList>
            <person name="Guldener U."/>
        </authorList>
    </citation>
    <scope>NUCLEOTIDE SEQUENCE [LARGE SCALE GENOMIC DNA]</scope>
    <source>
        <strain evidence="19 20">DAOM196992</strain>
    </source>
</reference>
<evidence type="ECO:0000256" key="5">
    <source>
        <dbReference type="ARBA" id="ARBA00022723"/>
    </source>
</evidence>
<comment type="cofactor">
    <cofactor evidence="2">
        <name>Ca(2+)</name>
        <dbReference type="ChEBI" id="CHEBI:29108"/>
    </cofactor>
</comment>
<evidence type="ECO:0000256" key="12">
    <source>
        <dbReference type="ARBA" id="ARBA00023295"/>
    </source>
</evidence>
<dbReference type="OrthoDB" id="204980at2759"/>
<dbReference type="Gene3D" id="3.20.20.80">
    <property type="entry name" value="Glycosidases"/>
    <property type="match status" value="1"/>
</dbReference>